<accession>A0AAN1QMC3</accession>
<dbReference type="PANTHER" id="PTHR33825:SF5">
    <property type="entry name" value="TRANSMEMBRANE PROTEIN"/>
    <property type="match status" value="1"/>
</dbReference>
<evidence type="ECO:0000313" key="3">
    <source>
        <dbReference type="Proteomes" id="UP000267249"/>
    </source>
</evidence>
<feature type="compositionally biased region" description="Polar residues" evidence="1">
    <location>
        <begin position="118"/>
        <end position="131"/>
    </location>
</feature>
<proteinExistence type="predicted"/>
<dbReference type="RefSeq" id="WP_208675488.1">
    <property type="nucleotide sequence ID" value="NZ_CP030139.2"/>
</dbReference>
<gene>
    <name evidence="2" type="ORF">DOP62_03025</name>
</gene>
<name>A0AAN1QMC3_SYNEL</name>
<feature type="region of interest" description="Disordered" evidence="1">
    <location>
        <begin position="117"/>
        <end position="137"/>
    </location>
</feature>
<dbReference type="Proteomes" id="UP000267249">
    <property type="component" value="Chromosome"/>
</dbReference>
<evidence type="ECO:0008006" key="4">
    <source>
        <dbReference type="Google" id="ProtNLM"/>
    </source>
</evidence>
<reference evidence="2 3" key="1">
    <citation type="journal article" date="2018" name="Sci. Rep.">
        <title>Genome Features and Biochemical Characteristics of a Robust, Fast Growing and Naturally Transformable Cyanobacterium Synechococcus elongatus PCC 11801 Isolated from India.</title>
        <authorList>
            <person name="Jaiswal D."/>
            <person name="Sengupta A."/>
            <person name="Sohoni S."/>
            <person name="Sengupta S."/>
            <person name="Phadnavis A.G."/>
            <person name="Pakrasi H.B."/>
            <person name="Wangikar P.P."/>
        </authorList>
    </citation>
    <scope>NUCLEOTIDE SEQUENCE [LARGE SCALE GENOMIC DNA]</scope>
    <source>
        <strain evidence="2 3">PCC 11801</strain>
    </source>
</reference>
<evidence type="ECO:0000256" key="1">
    <source>
        <dbReference type="SAM" id="MobiDB-lite"/>
    </source>
</evidence>
<evidence type="ECO:0000313" key="2">
    <source>
        <dbReference type="EMBL" id="AZB71835.1"/>
    </source>
</evidence>
<sequence length="137" mass="14810">MTPIFWLGISFLFVAASLSVLLWVAVPAVQELARTARSAQRLLDMLARELPPTLEAMRLTGLEVSELTDEMSESVRSAGSVVKQLDAGLQGVREQATNAQRTTRSLTAGVKAAWRSLHASQPSTNNRSSSAPDLEDC</sequence>
<organism evidence="2 3">
    <name type="scientific">Synechococcus elongatus PCC 11801</name>
    <dbReference type="NCBI Taxonomy" id="2219813"/>
    <lineage>
        <taxon>Bacteria</taxon>
        <taxon>Bacillati</taxon>
        <taxon>Cyanobacteriota</taxon>
        <taxon>Cyanophyceae</taxon>
        <taxon>Synechococcales</taxon>
        <taxon>Synechococcaceae</taxon>
        <taxon>Synechococcus</taxon>
    </lineage>
</organism>
<dbReference type="PANTHER" id="PTHR33825">
    <property type="entry name" value="CHITINASE-LIKE PROTEIN"/>
    <property type="match status" value="1"/>
</dbReference>
<protein>
    <recommendedName>
        <fullName evidence="4">DUF948 domain-containing protein</fullName>
    </recommendedName>
</protein>
<dbReference type="EMBL" id="CP030139">
    <property type="protein sequence ID" value="AZB71835.1"/>
    <property type="molecule type" value="Genomic_DNA"/>
</dbReference>
<dbReference type="AlphaFoldDB" id="A0AAN1QMC3"/>